<dbReference type="Proteomes" id="UP000186002">
    <property type="component" value="Unassembled WGS sequence"/>
</dbReference>
<dbReference type="STRING" id="735517.SAMN05444272_3272"/>
<evidence type="ECO:0000313" key="1">
    <source>
        <dbReference type="EMBL" id="SHM79998.1"/>
    </source>
</evidence>
<dbReference type="AlphaFoldDB" id="A0A1M7LPB5"/>
<evidence type="ECO:0000313" key="2">
    <source>
        <dbReference type="Proteomes" id="UP000186002"/>
    </source>
</evidence>
<gene>
    <name evidence="1" type="ORF">SAMN05444272_3272</name>
</gene>
<dbReference type="Gene3D" id="3.10.490.10">
    <property type="entry name" value="Gamma-glutamyl cyclotransferase-like"/>
    <property type="match status" value="1"/>
</dbReference>
<dbReference type="OrthoDB" id="5567366at2"/>
<dbReference type="EMBL" id="FRBW01000003">
    <property type="protein sequence ID" value="SHM79998.1"/>
    <property type="molecule type" value="Genomic_DNA"/>
</dbReference>
<organism evidence="1 2">
    <name type="scientific">Roseibium suaedae</name>
    <dbReference type="NCBI Taxonomy" id="735517"/>
    <lineage>
        <taxon>Bacteria</taxon>
        <taxon>Pseudomonadati</taxon>
        <taxon>Pseudomonadota</taxon>
        <taxon>Alphaproteobacteria</taxon>
        <taxon>Hyphomicrobiales</taxon>
        <taxon>Stappiaceae</taxon>
        <taxon>Roseibium</taxon>
    </lineage>
</organism>
<name>A0A1M7LPB5_9HYPH</name>
<protein>
    <recommendedName>
        <fullName evidence="3">Gamma-glutamylcyclotransferase</fullName>
    </recommendedName>
</protein>
<accession>A0A1M7LPB5</accession>
<dbReference type="RefSeq" id="WP_073014356.1">
    <property type="nucleotide sequence ID" value="NZ_FRBW01000003.1"/>
</dbReference>
<keyword evidence="2" id="KW-1185">Reference proteome</keyword>
<sequence>MTITYFGYGSLVNTRTLAPGTSVRAGRLDGWIREWRVVGLTDSGRGICALSVAPEPGASILGVLAREPKTGLAALEKREMRYDKISSVGSQFTCEEAGLPGPEDMFLFQAKAENRDWGSDSNPILQSYIDCVLLGFHDFWGEEGIRHFVETTRGWHSPVLADRAAPIYPRAVQADPDVIALIDRYLAPLDIRYIPV</sequence>
<proteinExistence type="predicted"/>
<reference evidence="1 2" key="1">
    <citation type="submission" date="2016-11" db="EMBL/GenBank/DDBJ databases">
        <authorList>
            <person name="Jaros S."/>
            <person name="Januszkiewicz K."/>
            <person name="Wedrychowicz H."/>
        </authorList>
    </citation>
    <scope>NUCLEOTIDE SEQUENCE [LARGE SCALE GENOMIC DNA]</scope>
    <source>
        <strain evidence="1 2">DSM 22153</strain>
    </source>
</reference>
<evidence type="ECO:0008006" key="3">
    <source>
        <dbReference type="Google" id="ProtNLM"/>
    </source>
</evidence>
<dbReference type="InterPro" id="IPR013024">
    <property type="entry name" value="GGCT-like"/>
</dbReference>
<dbReference type="CDD" id="cd06661">
    <property type="entry name" value="GGCT_like"/>
    <property type="match status" value="1"/>
</dbReference>